<reference evidence="2 3" key="1">
    <citation type="journal article" date="2019" name="Sci. Rep.">
        <title>Orb-weaving spider Araneus ventricosus genome elucidates the spidroin gene catalogue.</title>
        <authorList>
            <person name="Kono N."/>
            <person name="Nakamura H."/>
            <person name="Ohtoshi R."/>
            <person name="Moran D.A.P."/>
            <person name="Shinohara A."/>
            <person name="Yoshida Y."/>
            <person name="Fujiwara M."/>
            <person name="Mori M."/>
            <person name="Tomita M."/>
            <person name="Arakawa K."/>
        </authorList>
    </citation>
    <scope>NUCLEOTIDE SEQUENCE [LARGE SCALE GENOMIC DNA]</scope>
</reference>
<dbReference type="Proteomes" id="UP000499080">
    <property type="component" value="Unassembled WGS sequence"/>
</dbReference>
<accession>A0A4Y2SRF5</accession>
<organism evidence="2 3">
    <name type="scientific">Araneus ventricosus</name>
    <name type="common">Orbweaver spider</name>
    <name type="synonym">Epeira ventricosa</name>
    <dbReference type="NCBI Taxonomy" id="182803"/>
    <lineage>
        <taxon>Eukaryota</taxon>
        <taxon>Metazoa</taxon>
        <taxon>Ecdysozoa</taxon>
        <taxon>Arthropoda</taxon>
        <taxon>Chelicerata</taxon>
        <taxon>Arachnida</taxon>
        <taxon>Araneae</taxon>
        <taxon>Araneomorphae</taxon>
        <taxon>Entelegynae</taxon>
        <taxon>Araneoidea</taxon>
        <taxon>Araneidae</taxon>
        <taxon>Araneus</taxon>
    </lineage>
</organism>
<gene>
    <name evidence="2" type="ORF">AVEN_128258_1</name>
</gene>
<name>A0A4Y2SRF5_ARAVE</name>
<dbReference type="AlphaFoldDB" id="A0A4Y2SRF5"/>
<keyword evidence="3" id="KW-1185">Reference proteome</keyword>
<dbReference type="EMBL" id="BGPR01023358">
    <property type="protein sequence ID" value="GBN90481.1"/>
    <property type="molecule type" value="Genomic_DNA"/>
</dbReference>
<protein>
    <submittedName>
        <fullName evidence="2">Uncharacterized protein</fullName>
    </submittedName>
</protein>
<feature type="region of interest" description="Disordered" evidence="1">
    <location>
        <begin position="28"/>
        <end position="63"/>
    </location>
</feature>
<feature type="compositionally biased region" description="Polar residues" evidence="1">
    <location>
        <begin position="35"/>
        <end position="58"/>
    </location>
</feature>
<evidence type="ECO:0000256" key="1">
    <source>
        <dbReference type="SAM" id="MobiDB-lite"/>
    </source>
</evidence>
<evidence type="ECO:0000313" key="3">
    <source>
        <dbReference type="Proteomes" id="UP000499080"/>
    </source>
</evidence>
<comment type="caution">
    <text evidence="2">The sequence shown here is derived from an EMBL/GenBank/DDBJ whole genome shotgun (WGS) entry which is preliminary data.</text>
</comment>
<proteinExistence type="predicted"/>
<sequence length="137" mass="14742">MLQSPEYSKHLLFESKLPLLGNHSTILSKVPVEQPPTSGSSSPTLVQQQSIPENSPDNNRGELVTSDQASISVASTTFLEDQGVTPSAILPTANSRTLSPISATIATLESSSPAQADYSIPILEDTLPLFFSLHYRY</sequence>
<evidence type="ECO:0000313" key="2">
    <source>
        <dbReference type="EMBL" id="GBN90481.1"/>
    </source>
</evidence>